<dbReference type="PANTHER" id="PTHR21064">
    <property type="entry name" value="AMINOGLYCOSIDE PHOSPHOTRANSFERASE DOMAIN-CONTAINING PROTEIN-RELATED"/>
    <property type="match status" value="1"/>
</dbReference>
<dbReference type="GO" id="GO:0019202">
    <property type="term" value="F:amino acid kinase activity"/>
    <property type="evidence" value="ECO:0007669"/>
    <property type="project" value="TreeGrafter"/>
</dbReference>
<dbReference type="InterPro" id="IPR002575">
    <property type="entry name" value="Aminoglycoside_PTrfase"/>
</dbReference>
<comment type="similarity">
    <text evidence="1">Belongs to the pseudomonas-type ThrB family.</text>
</comment>
<feature type="domain" description="Aminoglycoside phosphotransferase" evidence="2">
    <location>
        <begin position="24"/>
        <end position="269"/>
    </location>
</feature>
<name>A0A2M8QDU5_9CHLR</name>
<dbReference type="Gene3D" id="3.90.1200.10">
    <property type="match status" value="1"/>
</dbReference>
<dbReference type="SUPFAM" id="SSF56112">
    <property type="entry name" value="Protein kinase-like (PK-like)"/>
    <property type="match status" value="1"/>
</dbReference>
<dbReference type="InterPro" id="IPR011009">
    <property type="entry name" value="Kinase-like_dom_sf"/>
</dbReference>
<dbReference type="Pfam" id="PF01636">
    <property type="entry name" value="APH"/>
    <property type="match status" value="1"/>
</dbReference>
<dbReference type="PANTHER" id="PTHR21064:SF6">
    <property type="entry name" value="AMINOGLYCOSIDE PHOSPHOTRANSFERASE DOMAIN-CONTAINING PROTEIN"/>
    <property type="match status" value="1"/>
</dbReference>
<dbReference type="Gene3D" id="3.30.200.20">
    <property type="entry name" value="Phosphorylase Kinase, domain 1"/>
    <property type="match status" value="1"/>
</dbReference>
<evidence type="ECO:0000259" key="2">
    <source>
        <dbReference type="Pfam" id="PF01636"/>
    </source>
</evidence>
<proteinExistence type="inferred from homology"/>
<dbReference type="InterPro" id="IPR050249">
    <property type="entry name" value="Pseudomonas-type_ThrB"/>
</dbReference>
<accession>A0A2M8QDU5</accession>
<gene>
    <name evidence="3" type="ORF">CUN48_05940</name>
</gene>
<dbReference type="AlphaFoldDB" id="A0A2M8QDU5"/>
<reference evidence="3 4" key="1">
    <citation type="submission" date="2017-11" db="EMBL/GenBank/DDBJ databases">
        <title>Evolution of Phototrophy in the Chloroflexi Phylum Driven by Horizontal Gene Transfer.</title>
        <authorList>
            <person name="Ward L.M."/>
            <person name="Hemp J."/>
            <person name="Shih P.M."/>
            <person name="Mcglynn S.E."/>
            <person name="Fischer W."/>
        </authorList>
    </citation>
    <scope>NUCLEOTIDE SEQUENCE [LARGE SCALE GENOMIC DNA]</scope>
    <source>
        <strain evidence="3">JP3_7</strain>
    </source>
</reference>
<sequence length="342" mass="37334">MSGIEVAPIELAAIWDVPAGCVVCPLGRGYNNYLHRLCDSAGAPLPYVLRVYGNHANPKYIQHEIAVLAQLAGQGLPFAVPAPIPTRRGELWALVDNGQSVRLMMLIPFIHGENPVVHDLGQAEGAGEAMAVLHAALARVESRGAGAPRPYIELDRVHPLVPDPFEAMRAVGSLASRVDVARVDAVLERIYAHERQIRALPQQLIHGDYITGNLLMDGPRVTAVLDFENCAFNPRGMDFAIAMDAWCWDAIGSGREQERIAALARGYARAGYLSDAEIALLPVMVLLRNANVLMHLIGRFLSNLSPYVDVASWLESLARVDAWLTLYGEQLTSCVRQHMGRG</sequence>
<dbReference type="Proteomes" id="UP000230790">
    <property type="component" value="Unassembled WGS sequence"/>
</dbReference>
<evidence type="ECO:0000313" key="4">
    <source>
        <dbReference type="Proteomes" id="UP000230790"/>
    </source>
</evidence>
<organism evidence="3 4">
    <name type="scientific">Candidatus Thermofonsia Clade 3 bacterium</name>
    <dbReference type="NCBI Taxonomy" id="2364212"/>
    <lineage>
        <taxon>Bacteria</taxon>
        <taxon>Bacillati</taxon>
        <taxon>Chloroflexota</taxon>
        <taxon>Candidatus Thermofontia</taxon>
        <taxon>Candidatus Thermofonsia Clade 3</taxon>
    </lineage>
</organism>
<evidence type="ECO:0000313" key="3">
    <source>
        <dbReference type="EMBL" id="PJF47985.1"/>
    </source>
</evidence>
<dbReference type="EMBL" id="PGTN01000028">
    <property type="protein sequence ID" value="PJF47985.1"/>
    <property type="molecule type" value="Genomic_DNA"/>
</dbReference>
<comment type="caution">
    <text evidence="3">The sequence shown here is derived from an EMBL/GenBank/DDBJ whole genome shotgun (WGS) entry which is preliminary data.</text>
</comment>
<evidence type="ECO:0000256" key="1">
    <source>
        <dbReference type="ARBA" id="ARBA00038240"/>
    </source>
</evidence>
<protein>
    <recommendedName>
        <fullName evidence="2">Aminoglycoside phosphotransferase domain-containing protein</fullName>
    </recommendedName>
</protein>